<keyword evidence="4" id="KW-0223">Dioxygenase</keyword>
<dbReference type="Proteomes" id="UP000091956">
    <property type="component" value="Unassembled WGS sequence"/>
</dbReference>
<comment type="similarity">
    <text evidence="2">Belongs to the TfdA dioxygenase family.</text>
</comment>
<gene>
    <name evidence="8" type="ORF">VE01_03953</name>
</gene>
<protein>
    <recommendedName>
        <fullName evidence="7">TauD/TfdA-like domain-containing protein</fullName>
    </recommendedName>
</protein>
<evidence type="ECO:0000256" key="6">
    <source>
        <dbReference type="ARBA" id="ARBA00023004"/>
    </source>
</evidence>
<dbReference type="GeneID" id="28837339"/>
<dbReference type="GO" id="GO:0016706">
    <property type="term" value="F:2-oxoglutarate-dependent dioxygenase activity"/>
    <property type="evidence" value="ECO:0007669"/>
    <property type="project" value="TreeGrafter"/>
</dbReference>
<keyword evidence="6" id="KW-0408">Iron</keyword>
<dbReference type="InterPro" id="IPR042098">
    <property type="entry name" value="TauD-like_sf"/>
</dbReference>
<dbReference type="GO" id="GO:0046872">
    <property type="term" value="F:metal ion binding"/>
    <property type="evidence" value="ECO:0007669"/>
    <property type="project" value="UniProtKB-KW"/>
</dbReference>
<dbReference type="RefSeq" id="XP_018131638.1">
    <property type="nucleotide sequence ID" value="XM_018273432.1"/>
</dbReference>
<evidence type="ECO:0000256" key="5">
    <source>
        <dbReference type="ARBA" id="ARBA00023002"/>
    </source>
</evidence>
<sequence>MAPSLEASSKAAAPVKSGMIKEPLKVSGALPTDFFDVTSIIGREYPTIQLSELMNSPRRDEYVRDLAITVSERGVVFFRNQKDLTVSMQKEFIDLLGRLSGKPATSGIHIHPLLEGKRDVGINDAGDVDDHISVISSKLSRKLHLASRYTFASKGWHSEYFPQPFGNSTANSPSMTFEHVPSDYAILKMRKVPPTGGDTIWASGYEMYDRLSAPYQRFLEGLTAKHANPDFQAAAARVGFEIHPGPRGAAENVGQDLIANHPVVRTNPVTGWKSIYGALNQIEQLNELAPQESEEVLRYLGQLLTNNHDLQCRFKWGVDDVAIWDNRSSFHTGTSDVDVTHTRTGNRAVSMGEVPYLDPMSRSRREALGEAE</sequence>
<dbReference type="GO" id="GO:0005737">
    <property type="term" value="C:cytoplasm"/>
    <property type="evidence" value="ECO:0007669"/>
    <property type="project" value="TreeGrafter"/>
</dbReference>
<evidence type="ECO:0000313" key="8">
    <source>
        <dbReference type="EMBL" id="OBT97905.1"/>
    </source>
</evidence>
<reference evidence="9" key="2">
    <citation type="journal article" date="2018" name="Nat. Commun.">
        <title>Extreme sensitivity to ultraviolet light in the fungal pathogen causing white-nose syndrome of bats.</title>
        <authorList>
            <person name="Palmer J.M."/>
            <person name="Drees K.P."/>
            <person name="Foster J.T."/>
            <person name="Lindner D.L."/>
        </authorList>
    </citation>
    <scope>NUCLEOTIDE SEQUENCE [LARGE SCALE GENOMIC DNA]</scope>
    <source>
        <strain evidence="9">UAMH 10579</strain>
    </source>
</reference>
<reference evidence="8 9" key="1">
    <citation type="submission" date="2016-03" db="EMBL/GenBank/DDBJ databases">
        <title>Comparative genomics of Pseudogymnoascus destructans, the fungus causing white-nose syndrome of bats.</title>
        <authorList>
            <person name="Palmer J.M."/>
            <person name="Drees K.P."/>
            <person name="Foster J.T."/>
            <person name="Lindner D.L."/>
        </authorList>
    </citation>
    <scope>NUCLEOTIDE SEQUENCE [LARGE SCALE GENOMIC DNA]</scope>
    <source>
        <strain evidence="8 9">UAMH 10579</strain>
    </source>
</reference>
<comment type="cofactor">
    <cofactor evidence="1">
        <name>Fe(2+)</name>
        <dbReference type="ChEBI" id="CHEBI:29033"/>
    </cofactor>
</comment>
<evidence type="ECO:0000256" key="3">
    <source>
        <dbReference type="ARBA" id="ARBA00022723"/>
    </source>
</evidence>
<evidence type="ECO:0000259" key="7">
    <source>
        <dbReference type="Pfam" id="PF02668"/>
    </source>
</evidence>
<evidence type="ECO:0000256" key="2">
    <source>
        <dbReference type="ARBA" id="ARBA00005896"/>
    </source>
</evidence>
<dbReference type="Gene3D" id="3.60.130.10">
    <property type="entry name" value="Clavaminate synthase-like"/>
    <property type="match status" value="1"/>
</dbReference>
<name>A0A1B8GPZ0_9PEZI</name>
<dbReference type="Pfam" id="PF02668">
    <property type="entry name" value="TauD"/>
    <property type="match status" value="1"/>
</dbReference>
<accession>A0A1B8GPZ0</accession>
<organism evidence="8 9">
    <name type="scientific">Pseudogymnoascus verrucosus</name>
    <dbReference type="NCBI Taxonomy" id="342668"/>
    <lineage>
        <taxon>Eukaryota</taxon>
        <taxon>Fungi</taxon>
        <taxon>Dikarya</taxon>
        <taxon>Ascomycota</taxon>
        <taxon>Pezizomycotina</taxon>
        <taxon>Leotiomycetes</taxon>
        <taxon>Thelebolales</taxon>
        <taxon>Thelebolaceae</taxon>
        <taxon>Pseudogymnoascus</taxon>
    </lineage>
</organism>
<dbReference type="OrthoDB" id="10257314at2759"/>
<dbReference type="PANTHER" id="PTHR30468">
    <property type="entry name" value="ALPHA-KETOGLUTARATE-DEPENDENT SULFONATE DIOXYGENASE"/>
    <property type="match status" value="1"/>
</dbReference>
<evidence type="ECO:0000313" key="9">
    <source>
        <dbReference type="Proteomes" id="UP000091956"/>
    </source>
</evidence>
<dbReference type="PANTHER" id="PTHR30468:SF10">
    <property type="entry name" value="TAUD_TFDA-LIKE DOMAIN-CONTAINING PROTEIN"/>
    <property type="match status" value="1"/>
</dbReference>
<dbReference type="SUPFAM" id="SSF51197">
    <property type="entry name" value="Clavaminate synthase-like"/>
    <property type="match status" value="1"/>
</dbReference>
<evidence type="ECO:0000256" key="4">
    <source>
        <dbReference type="ARBA" id="ARBA00022964"/>
    </source>
</evidence>
<dbReference type="EMBL" id="KV460219">
    <property type="protein sequence ID" value="OBT97905.1"/>
    <property type="molecule type" value="Genomic_DNA"/>
</dbReference>
<keyword evidence="5" id="KW-0560">Oxidoreductase</keyword>
<dbReference type="AlphaFoldDB" id="A0A1B8GPZ0"/>
<keyword evidence="3" id="KW-0479">Metal-binding</keyword>
<dbReference type="InterPro" id="IPR051323">
    <property type="entry name" value="AtsK-like"/>
</dbReference>
<evidence type="ECO:0000256" key="1">
    <source>
        <dbReference type="ARBA" id="ARBA00001954"/>
    </source>
</evidence>
<proteinExistence type="inferred from homology"/>
<keyword evidence="9" id="KW-1185">Reference proteome</keyword>
<dbReference type="InterPro" id="IPR003819">
    <property type="entry name" value="TauD/TfdA-like"/>
</dbReference>
<feature type="domain" description="TauD/TfdA-like" evidence="7">
    <location>
        <begin position="37"/>
        <end position="346"/>
    </location>
</feature>